<proteinExistence type="predicted"/>
<dbReference type="EMBL" id="UINC01181759">
    <property type="protein sequence ID" value="SVD91607.1"/>
    <property type="molecule type" value="Genomic_DNA"/>
</dbReference>
<gene>
    <name evidence="1" type="ORF">METZ01_LOCUS444461</name>
</gene>
<dbReference type="PROSITE" id="PS51257">
    <property type="entry name" value="PROKAR_LIPOPROTEIN"/>
    <property type="match status" value="1"/>
</dbReference>
<accession>A0A382Z7X3</accession>
<reference evidence="1" key="1">
    <citation type="submission" date="2018-05" db="EMBL/GenBank/DDBJ databases">
        <authorList>
            <person name="Lanie J.A."/>
            <person name="Ng W.-L."/>
            <person name="Kazmierczak K.M."/>
            <person name="Andrzejewski T.M."/>
            <person name="Davidsen T.M."/>
            <person name="Wayne K.J."/>
            <person name="Tettelin H."/>
            <person name="Glass J.I."/>
            <person name="Rusch D."/>
            <person name="Podicherti R."/>
            <person name="Tsui H.-C.T."/>
            <person name="Winkler M.E."/>
        </authorList>
    </citation>
    <scope>NUCLEOTIDE SEQUENCE</scope>
</reference>
<evidence type="ECO:0000313" key="1">
    <source>
        <dbReference type="EMBL" id="SVD91607.1"/>
    </source>
</evidence>
<sequence length="191" mass="20882">MSGRGGSFVFGCARISLAAAGVVLLASCQTTGTNGVSNFDLFGTPQKIVVGEDIVLPRSSTALSRTEGVASTIRIIVDLDRQKRFAEARHLLSQVRKVQPGKSEGYRSVTNSMAILALKEGEFEDFKRLARQLDRSLGNPVHVKAPHTEVITLYRAVTGKALPVNAPANMKLLKDKYAYIQNAKLQRRDKR</sequence>
<protein>
    <submittedName>
        <fullName evidence="1">Uncharacterized protein</fullName>
    </submittedName>
</protein>
<organism evidence="1">
    <name type="scientific">marine metagenome</name>
    <dbReference type="NCBI Taxonomy" id="408172"/>
    <lineage>
        <taxon>unclassified sequences</taxon>
        <taxon>metagenomes</taxon>
        <taxon>ecological metagenomes</taxon>
    </lineage>
</organism>
<name>A0A382Z7X3_9ZZZZ</name>
<dbReference type="AlphaFoldDB" id="A0A382Z7X3"/>